<gene>
    <name evidence="1" type="ORF">OUZ56_001003</name>
</gene>
<keyword evidence="2" id="KW-1185">Reference proteome</keyword>
<evidence type="ECO:0000313" key="2">
    <source>
        <dbReference type="Proteomes" id="UP001234178"/>
    </source>
</evidence>
<dbReference type="EMBL" id="JAOYFB010000036">
    <property type="protein sequence ID" value="KAK4018968.1"/>
    <property type="molecule type" value="Genomic_DNA"/>
</dbReference>
<protein>
    <submittedName>
        <fullName evidence="1">Uncharacterized protein</fullName>
    </submittedName>
</protein>
<organism evidence="1 2">
    <name type="scientific">Daphnia magna</name>
    <dbReference type="NCBI Taxonomy" id="35525"/>
    <lineage>
        <taxon>Eukaryota</taxon>
        <taxon>Metazoa</taxon>
        <taxon>Ecdysozoa</taxon>
        <taxon>Arthropoda</taxon>
        <taxon>Crustacea</taxon>
        <taxon>Branchiopoda</taxon>
        <taxon>Diplostraca</taxon>
        <taxon>Cladocera</taxon>
        <taxon>Anomopoda</taxon>
        <taxon>Daphniidae</taxon>
        <taxon>Daphnia</taxon>
    </lineage>
</organism>
<comment type="caution">
    <text evidence="1">The sequence shown here is derived from an EMBL/GenBank/DDBJ whole genome shotgun (WGS) entry which is preliminary data.</text>
</comment>
<sequence>MAVEKCIPTTTFKRSGWAEEHLRAEYRQAQVIVCLPAPSRIEKVANGYGRVRSMCFAMYVKCGADPINTHGYNNTR</sequence>
<proteinExistence type="predicted"/>
<dbReference type="Proteomes" id="UP001234178">
    <property type="component" value="Unassembled WGS sequence"/>
</dbReference>
<name>A0ABR0A225_9CRUS</name>
<reference evidence="1 2" key="1">
    <citation type="journal article" date="2023" name="Nucleic Acids Res.">
        <title>The hologenome of Daphnia magna reveals possible DNA methylation and microbiome-mediated evolution of the host genome.</title>
        <authorList>
            <person name="Chaturvedi A."/>
            <person name="Li X."/>
            <person name="Dhandapani V."/>
            <person name="Marshall H."/>
            <person name="Kissane S."/>
            <person name="Cuenca-Cambronero M."/>
            <person name="Asole G."/>
            <person name="Calvet F."/>
            <person name="Ruiz-Romero M."/>
            <person name="Marangio P."/>
            <person name="Guigo R."/>
            <person name="Rago D."/>
            <person name="Mirbahai L."/>
            <person name="Eastwood N."/>
            <person name="Colbourne J.K."/>
            <person name="Zhou J."/>
            <person name="Mallon E."/>
            <person name="Orsini L."/>
        </authorList>
    </citation>
    <scope>NUCLEOTIDE SEQUENCE [LARGE SCALE GENOMIC DNA]</scope>
    <source>
        <strain evidence="1">LRV0_1</strain>
    </source>
</reference>
<evidence type="ECO:0000313" key="1">
    <source>
        <dbReference type="EMBL" id="KAK4018968.1"/>
    </source>
</evidence>
<accession>A0ABR0A225</accession>